<gene>
    <name evidence="13" type="ORF">OIDMADRAFT_186779</name>
</gene>
<dbReference type="EMBL" id="KN832870">
    <property type="protein sequence ID" value="KIN07831.1"/>
    <property type="molecule type" value="Genomic_DNA"/>
</dbReference>
<evidence type="ECO:0000256" key="6">
    <source>
        <dbReference type="ARBA" id="ARBA00022490"/>
    </source>
</evidence>
<evidence type="ECO:0000259" key="12">
    <source>
        <dbReference type="Pfam" id="PF22600"/>
    </source>
</evidence>
<evidence type="ECO:0000256" key="7">
    <source>
        <dbReference type="ARBA" id="ARBA00022679"/>
    </source>
</evidence>
<feature type="region of interest" description="Disordered" evidence="10">
    <location>
        <begin position="871"/>
        <end position="907"/>
    </location>
</feature>
<feature type="compositionally biased region" description="Acidic residues" evidence="10">
    <location>
        <begin position="307"/>
        <end position="318"/>
    </location>
</feature>
<evidence type="ECO:0000256" key="1">
    <source>
        <dbReference type="ARBA" id="ARBA00001936"/>
    </source>
</evidence>
<keyword evidence="9" id="KW-0460">Magnesium</keyword>
<evidence type="ECO:0000256" key="5">
    <source>
        <dbReference type="ARBA" id="ARBA00012388"/>
    </source>
</evidence>
<feature type="compositionally biased region" description="Polar residues" evidence="10">
    <location>
        <begin position="874"/>
        <end position="902"/>
    </location>
</feature>
<proteinExistence type="inferred from homology"/>
<dbReference type="PANTHER" id="PTHR12271:SF40">
    <property type="entry name" value="POLY(A) RNA POLYMERASE GLD2"/>
    <property type="match status" value="1"/>
</dbReference>
<feature type="compositionally biased region" description="Polar residues" evidence="10">
    <location>
        <begin position="78"/>
        <end position="91"/>
    </location>
</feature>
<evidence type="ECO:0000256" key="4">
    <source>
        <dbReference type="ARBA" id="ARBA00008593"/>
    </source>
</evidence>
<dbReference type="AlphaFoldDB" id="A0A0C3HI01"/>
<dbReference type="GO" id="GO:0031123">
    <property type="term" value="P:RNA 3'-end processing"/>
    <property type="evidence" value="ECO:0007669"/>
    <property type="project" value="TreeGrafter"/>
</dbReference>
<evidence type="ECO:0000256" key="10">
    <source>
        <dbReference type="SAM" id="MobiDB-lite"/>
    </source>
</evidence>
<reference evidence="13 14" key="1">
    <citation type="submission" date="2014-04" db="EMBL/GenBank/DDBJ databases">
        <authorList>
            <consortium name="DOE Joint Genome Institute"/>
            <person name="Kuo A."/>
            <person name="Martino E."/>
            <person name="Perotto S."/>
            <person name="Kohler A."/>
            <person name="Nagy L.G."/>
            <person name="Floudas D."/>
            <person name="Copeland A."/>
            <person name="Barry K.W."/>
            <person name="Cichocki N."/>
            <person name="Veneault-Fourrey C."/>
            <person name="LaButti K."/>
            <person name="Lindquist E.A."/>
            <person name="Lipzen A."/>
            <person name="Lundell T."/>
            <person name="Morin E."/>
            <person name="Murat C."/>
            <person name="Sun H."/>
            <person name="Tunlid A."/>
            <person name="Henrissat B."/>
            <person name="Grigoriev I.V."/>
            <person name="Hibbett D.S."/>
            <person name="Martin F."/>
            <person name="Nordberg H.P."/>
            <person name="Cantor M.N."/>
            <person name="Hua S.X."/>
        </authorList>
    </citation>
    <scope>NUCLEOTIDE SEQUENCE [LARGE SCALE GENOMIC DNA]</scope>
    <source>
        <strain evidence="13 14">Zn</strain>
    </source>
</reference>
<evidence type="ECO:0000256" key="9">
    <source>
        <dbReference type="ARBA" id="ARBA00022842"/>
    </source>
</evidence>
<dbReference type="Proteomes" id="UP000054321">
    <property type="component" value="Unassembled WGS sequence"/>
</dbReference>
<dbReference type="Gene3D" id="3.30.460.10">
    <property type="entry name" value="Beta Polymerase, domain 2"/>
    <property type="match status" value="1"/>
</dbReference>
<dbReference type="SUPFAM" id="SSF81301">
    <property type="entry name" value="Nucleotidyltransferase"/>
    <property type="match status" value="1"/>
</dbReference>
<dbReference type="Pfam" id="PF03828">
    <property type="entry name" value="PAP_assoc"/>
    <property type="match status" value="1"/>
</dbReference>
<dbReference type="OrthoDB" id="407432at2759"/>
<feature type="region of interest" description="Disordered" evidence="10">
    <location>
        <begin position="56"/>
        <end position="102"/>
    </location>
</feature>
<comment type="cofactor">
    <cofactor evidence="1">
        <name>Mn(2+)</name>
        <dbReference type="ChEBI" id="CHEBI:29035"/>
    </cofactor>
</comment>
<sequence length="996" mass="112704">MNSQLSFALDARQDTTAQHGQGYAPVHGNVQQGLSASQSDSSSYINYNQRYSRQQLSPHFPNQNTSHQDSHRPHYSQPYRQSPTNYSQSRTIPGYGPQNVHTSDHAQKYETANALGQVSPFSRPTPGNRLLYHPDRYGGQDRGWPFIPNPEEIANQSSYLAKLLQDYVPMVGIDADEESEKETFRAVVENACREAIFQYEREELGNAAFNISSVELKCFGSMSSGFATRTSDMDLALLTPLSNPTADSPESPIPRLLEKKLLDLGYGARLLTRTRVPIIKLCQKPTPKLLSGLIEARIKWENGFITDPEEEEEEDTMEFDTKASPEVLQSQNLKKKKKPMNSPEQSSANTAVQNSAMENGQLLKLKQKDNQSLSDYFNTAKRLLRKVGGRDISAGSPTLTSEECNLLNEVCKAFISGLSSETLALKLQSCENISPLFDSSLPPVQRSLNGLWNQIEGERFAMAFENRPLPEVNEKQEQDCLRLVEEWRSLQNQIPRLVEPLAYNRQLYVAAEKLKSFSSLQLVLLEQIQHEDPVYYYKRVQRIHDSLRSRDQHVSDLTIPVVISNYISGISNPEIRQALQLTSYKKGSLKDVGLAHRVLQLAVDYEHAMNLNLYDDQDRSLVEEYVTFLRNQPQEKQVDSSLLAKIRGLPDPTVMSPNKPRDRYRDKLEFPKTEVGIQCDINFAAQLALQNTLLLRCYSHCDPRVKPLILFIKHWAKVRGINTPYRGSLSSYGYVLMALHYLVNVAQPFVCPNLQLLHKEPSSHLPKAEIDARTMCMGRDVRFWREESEIKNLSSRGMLNHNHDSVGKLLRGFFEYFAQGGQMTTVHGRGFDWGREVLSLRTQGGIISKAEKGWVGAKTTVETATVTAPFTTANSGQSKESVSTKRNLPQSSEPEATSTKPQVKTVEETKEIRHRYLFAIEDPFELDHNVARTVTHNGIVSIRDEFRRAWRLIKNIGRPGQTEGLLDLVGSRMEDQHGLQELLDLIHRSEQSDTKA</sequence>
<dbReference type="STRING" id="913774.A0A0C3HI01"/>
<feature type="region of interest" description="Disordered" evidence="10">
    <location>
        <begin position="305"/>
        <end position="351"/>
    </location>
</feature>
<keyword evidence="14" id="KW-1185">Reference proteome</keyword>
<keyword evidence="6" id="KW-0963">Cytoplasm</keyword>
<organism evidence="13 14">
    <name type="scientific">Oidiodendron maius (strain Zn)</name>
    <dbReference type="NCBI Taxonomy" id="913774"/>
    <lineage>
        <taxon>Eukaryota</taxon>
        <taxon>Fungi</taxon>
        <taxon>Dikarya</taxon>
        <taxon>Ascomycota</taxon>
        <taxon>Pezizomycotina</taxon>
        <taxon>Leotiomycetes</taxon>
        <taxon>Leotiomycetes incertae sedis</taxon>
        <taxon>Myxotrichaceae</taxon>
        <taxon>Oidiodendron</taxon>
    </lineage>
</organism>
<dbReference type="GO" id="GO:1990817">
    <property type="term" value="F:poly(A) RNA polymerase activity"/>
    <property type="evidence" value="ECO:0007669"/>
    <property type="project" value="UniProtKB-EC"/>
</dbReference>
<dbReference type="InterPro" id="IPR002058">
    <property type="entry name" value="PAP_assoc"/>
</dbReference>
<dbReference type="GO" id="GO:0010605">
    <property type="term" value="P:negative regulation of macromolecule metabolic process"/>
    <property type="evidence" value="ECO:0007669"/>
    <property type="project" value="UniProtKB-ARBA"/>
</dbReference>
<name>A0A0C3HI01_OIDMZ</name>
<evidence type="ECO:0000256" key="8">
    <source>
        <dbReference type="ARBA" id="ARBA00022723"/>
    </source>
</evidence>
<dbReference type="SUPFAM" id="SSF81631">
    <property type="entry name" value="PAP/OAS1 substrate-binding domain"/>
    <property type="match status" value="1"/>
</dbReference>
<dbReference type="GO" id="GO:0050265">
    <property type="term" value="F:RNA uridylyltransferase activity"/>
    <property type="evidence" value="ECO:0007669"/>
    <property type="project" value="TreeGrafter"/>
</dbReference>
<feature type="domain" description="Poly(A) RNA polymerase mitochondrial-like central palm" evidence="12">
    <location>
        <begin position="212"/>
        <end position="285"/>
    </location>
</feature>
<feature type="domain" description="PAP-associated" evidence="11">
    <location>
        <begin position="805"/>
        <end position="855"/>
    </location>
</feature>
<dbReference type="PANTHER" id="PTHR12271">
    <property type="entry name" value="POLY A POLYMERASE CID PAP -RELATED"/>
    <property type="match status" value="1"/>
</dbReference>
<dbReference type="GO" id="GO:0005737">
    <property type="term" value="C:cytoplasm"/>
    <property type="evidence" value="ECO:0007669"/>
    <property type="project" value="UniProtKB-SubCell"/>
</dbReference>
<feature type="compositionally biased region" description="Polar residues" evidence="10">
    <location>
        <begin position="342"/>
        <end position="351"/>
    </location>
</feature>
<dbReference type="InParanoid" id="A0A0C3HI01"/>
<reference evidence="14" key="2">
    <citation type="submission" date="2015-01" db="EMBL/GenBank/DDBJ databases">
        <title>Evolutionary Origins and Diversification of the Mycorrhizal Mutualists.</title>
        <authorList>
            <consortium name="DOE Joint Genome Institute"/>
            <consortium name="Mycorrhizal Genomics Consortium"/>
            <person name="Kohler A."/>
            <person name="Kuo A."/>
            <person name="Nagy L.G."/>
            <person name="Floudas D."/>
            <person name="Copeland A."/>
            <person name="Barry K.W."/>
            <person name="Cichocki N."/>
            <person name="Veneault-Fourrey C."/>
            <person name="LaButti K."/>
            <person name="Lindquist E.A."/>
            <person name="Lipzen A."/>
            <person name="Lundell T."/>
            <person name="Morin E."/>
            <person name="Murat C."/>
            <person name="Riley R."/>
            <person name="Ohm R."/>
            <person name="Sun H."/>
            <person name="Tunlid A."/>
            <person name="Henrissat B."/>
            <person name="Grigoriev I.V."/>
            <person name="Hibbett D.S."/>
            <person name="Martin F."/>
        </authorList>
    </citation>
    <scope>NUCLEOTIDE SEQUENCE [LARGE SCALE GENOMIC DNA]</scope>
    <source>
        <strain evidence="14">Zn</strain>
    </source>
</reference>
<feature type="region of interest" description="Disordered" evidence="10">
    <location>
        <begin position="19"/>
        <end position="42"/>
    </location>
</feature>
<dbReference type="Pfam" id="PF22600">
    <property type="entry name" value="MTPAP-like_central"/>
    <property type="match status" value="1"/>
</dbReference>
<dbReference type="EC" id="2.7.7.19" evidence="5"/>
<protein>
    <recommendedName>
        <fullName evidence="5">polynucleotide adenylyltransferase</fullName>
        <ecNumber evidence="5">2.7.7.19</ecNumber>
    </recommendedName>
</protein>
<dbReference type="GO" id="GO:0046872">
    <property type="term" value="F:metal ion binding"/>
    <property type="evidence" value="ECO:0007669"/>
    <property type="project" value="UniProtKB-KW"/>
</dbReference>
<evidence type="ECO:0000313" key="13">
    <source>
        <dbReference type="EMBL" id="KIN07831.1"/>
    </source>
</evidence>
<dbReference type="HOGENOM" id="CLU_008947_0_0_1"/>
<dbReference type="InterPro" id="IPR043519">
    <property type="entry name" value="NT_sf"/>
</dbReference>
<accession>A0A0C3HI01</accession>
<evidence type="ECO:0000313" key="14">
    <source>
        <dbReference type="Proteomes" id="UP000054321"/>
    </source>
</evidence>
<dbReference type="InterPro" id="IPR054708">
    <property type="entry name" value="MTPAP-like_central"/>
</dbReference>
<evidence type="ECO:0000259" key="11">
    <source>
        <dbReference type="Pfam" id="PF03828"/>
    </source>
</evidence>
<feature type="compositionally biased region" description="Polar residues" evidence="10">
    <location>
        <begin position="56"/>
        <end position="67"/>
    </location>
</feature>
<keyword evidence="7" id="KW-0808">Transferase</keyword>
<comment type="similarity">
    <text evidence="4">Belongs to the DNA polymerase type-B-like family.</text>
</comment>
<dbReference type="Gene3D" id="1.10.1410.10">
    <property type="match status" value="1"/>
</dbReference>
<comment type="subcellular location">
    <subcellularLocation>
        <location evidence="3">Cytoplasm</location>
    </subcellularLocation>
</comment>
<evidence type="ECO:0000256" key="2">
    <source>
        <dbReference type="ARBA" id="ARBA00001946"/>
    </source>
</evidence>
<evidence type="ECO:0000256" key="3">
    <source>
        <dbReference type="ARBA" id="ARBA00004496"/>
    </source>
</evidence>
<comment type="cofactor">
    <cofactor evidence="2">
        <name>Mg(2+)</name>
        <dbReference type="ChEBI" id="CHEBI:18420"/>
    </cofactor>
</comment>
<keyword evidence="8" id="KW-0479">Metal-binding</keyword>